<feature type="coiled-coil region" evidence="15">
    <location>
        <begin position="365"/>
        <end position="399"/>
    </location>
</feature>
<evidence type="ECO:0000256" key="7">
    <source>
        <dbReference type="ARBA" id="ARBA00023186"/>
    </source>
</evidence>
<evidence type="ECO:0000256" key="15">
    <source>
        <dbReference type="SAM" id="Coils"/>
    </source>
</evidence>
<evidence type="ECO:0000256" key="5">
    <source>
        <dbReference type="ARBA" id="ARBA00022618"/>
    </source>
</evidence>
<evidence type="ECO:0000256" key="8">
    <source>
        <dbReference type="ARBA" id="ARBA00023235"/>
    </source>
</evidence>
<gene>
    <name evidence="12 17" type="primary">tig</name>
    <name evidence="17" type="ORF">VF724_01890</name>
</gene>
<dbReference type="PROSITE" id="PS50059">
    <property type="entry name" value="FKBP_PPIASE"/>
    <property type="match status" value="1"/>
</dbReference>
<dbReference type="InterPro" id="IPR036611">
    <property type="entry name" value="Trigger_fac_ribosome-bd_sf"/>
</dbReference>
<dbReference type="SUPFAM" id="SSF102735">
    <property type="entry name" value="Trigger factor ribosome-binding domain"/>
    <property type="match status" value="1"/>
</dbReference>
<dbReference type="SUPFAM" id="SSF109998">
    <property type="entry name" value="Triger factor/SurA peptide-binding domain-like"/>
    <property type="match status" value="1"/>
</dbReference>
<evidence type="ECO:0000256" key="6">
    <source>
        <dbReference type="ARBA" id="ARBA00023110"/>
    </source>
</evidence>
<dbReference type="Gene3D" id="3.30.70.1050">
    <property type="entry name" value="Trigger factor ribosome-binding domain"/>
    <property type="match status" value="1"/>
</dbReference>
<evidence type="ECO:0000313" key="17">
    <source>
        <dbReference type="EMBL" id="MEB3100410.1"/>
    </source>
</evidence>
<dbReference type="RefSeq" id="WP_371752522.1">
    <property type="nucleotide sequence ID" value="NZ_JAYJLD010000002.1"/>
</dbReference>
<dbReference type="InterPro" id="IPR046357">
    <property type="entry name" value="PPIase_dom_sf"/>
</dbReference>
<keyword evidence="5 12" id="KW-0132">Cell division</keyword>
<evidence type="ECO:0000256" key="11">
    <source>
        <dbReference type="ARBA" id="ARBA00029986"/>
    </source>
</evidence>
<dbReference type="InterPro" id="IPR037041">
    <property type="entry name" value="Trigger_fac_C_sf"/>
</dbReference>
<proteinExistence type="inferred from homology"/>
<dbReference type="PANTHER" id="PTHR30560">
    <property type="entry name" value="TRIGGER FACTOR CHAPERONE AND PEPTIDYL-PROLYL CIS/TRANS ISOMERASE"/>
    <property type="match status" value="1"/>
</dbReference>
<reference evidence="17" key="1">
    <citation type="submission" date="2023-12" db="EMBL/GenBank/DDBJ databases">
        <title>Fervidustalea candida gen. nov., sp. nov., a novel member of the family Paenibacillaceae isolated from a geothermal area.</title>
        <authorList>
            <person name="Li W.-J."/>
            <person name="Jiao J.-Y."/>
            <person name="Chen Y."/>
        </authorList>
    </citation>
    <scope>NUCLEOTIDE SEQUENCE</scope>
    <source>
        <strain evidence="17">SYSU GA230002</strain>
    </source>
</reference>
<name>A0ABU5ZH39_9BACL</name>
<keyword evidence="7 12" id="KW-0143">Chaperone</keyword>
<accession>A0ABU5ZH39</accession>
<evidence type="ECO:0000256" key="12">
    <source>
        <dbReference type="HAMAP-Rule" id="MF_00303"/>
    </source>
</evidence>
<dbReference type="NCBIfam" id="TIGR00115">
    <property type="entry name" value="tig"/>
    <property type="match status" value="1"/>
</dbReference>
<keyword evidence="9 12" id="KW-0131">Cell cycle</keyword>
<dbReference type="GO" id="GO:0003755">
    <property type="term" value="F:peptidyl-prolyl cis-trans isomerase activity"/>
    <property type="evidence" value="ECO:0007669"/>
    <property type="project" value="UniProtKB-EC"/>
</dbReference>
<dbReference type="InterPro" id="IPR005215">
    <property type="entry name" value="Trig_fac"/>
</dbReference>
<feature type="coiled-coil region" evidence="15">
    <location>
        <begin position="261"/>
        <end position="288"/>
    </location>
</feature>
<evidence type="ECO:0000256" key="9">
    <source>
        <dbReference type="ARBA" id="ARBA00023306"/>
    </source>
</evidence>
<dbReference type="HAMAP" id="MF_00303">
    <property type="entry name" value="Trigger_factor_Tig"/>
    <property type="match status" value="1"/>
</dbReference>
<evidence type="ECO:0000256" key="1">
    <source>
        <dbReference type="ARBA" id="ARBA00000971"/>
    </source>
</evidence>
<evidence type="ECO:0000256" key="3">
    <source>
        <dbReference type="ARBA" id="ARBA00013194"/>
    </source>
</evidence>
<evidence type="ECO:0000256" key="2">
    <source>
        <dbReference type="ARBA" id="ARBA00005464"/>
    </source>
</evidence>
<comment type="subcellular location">
    <subcellularLocation>
        <location evidence="12">Cytoplasm</location>
    </subcellularLocation>
    <text evidence="12">About half TF is bound to the ribosome near the polypeptide exit tunnel while the other half is free in the cytoplasm.</text>
</comment>
<evidence type="ECO:0000256" key="10">
    <source>
        <dbReference type="ARBA" id="ARBA00024849"/>
    </source>
</evidence>
<dbReference type="InterPro" id="IPR001179">
    <property type="entry name" value="PPIase_FKBP_dom"/>
</dbReference>
<dbReference type="Proteomes" id="UP001310386">
    <property type="component" value="Unassembled WGS sequence"/>
</dbReference>
<keyword evidence="12" id="KW-0963">Cytoplasm</keyword>
<protein>
    <recommendedName>
        <fullName evidence="4 12">Trigger factor</fullName>
        <shortName evidence="12">TF</shortName>
        <ecNumber evidence="3 12">5.2.1.8</ecNumber>
    </recommendedName>
    <alternativeName>
        <fullName evidence="11 12">PPIase</fullName>
    </alternativeName>
</protein>
<evidence type="ECO:0000256" key="14">
    <source>
        <dbReference type="RuleBase" id="RU003914"/>
    </source>
</evidence>
<dbReference type="InterPro" id="IPR027304">
    <property type="entry name" value="Trigger_fact/SurA_dom_sf"/>
</dbReference>
<comment type="domain">
    <text evidence="12">Consists of 3 domains; the N-terminus binds the ribosome, the middle domain has PPIase activity, while the C-terminus has intrinsic chaperone activity on its own.</text>
</comment>
<organism evidence="17 18">
    <name type="scientific">Ferviditalea candida</name>
    <dbReference type="NCBI Taxonomy" id="3108399"/>
    <lineage>
        <taxon>Bacteria</taxon>
        <taxon>Bacillati</taxon>
        <taxon>Bacillota</taxon>
        <taxon>Bacilli</taxon>
        <taxon>Bacillales</taxon>
        <taxon>Paenibacillaceae</taxon>
        <taxon>Ferviditalea</taxon>
    </lineage>
</organism>
<dbReference type="SUPFAM" id="SSF54534">
    <property type="entry name" value="FKBP-like"/>
    <property type="match status" value="1"/>
</dbReference>
<keyword evidence="6 12" id="KW-0697">Rotamase</keyword>
<evidence type="ECO:0000259" key="16">
    <source>
        <dbReference type="PROSITE" id="PS50059"/>
    </source>
</evidence>
<dbReference type="EMBL" id="JAYJLD010000002">
    <property type="protein sequence ID" value="MEB3100410.1"/>
    <property type="molecule type" value="Genomic_DNA"/>
</dbReference>
<keyword evidence="15" id="KW-0175">Coiled coil</keyword>
<dbReference type="PIRSF" id="PIRSF003095">
    <property type="entry name" value="Trigger_factor"/>
    <property type="match status" value="1"/>
</dbReference>
<comment type="caution">
    <text evidence="17">The sequence shown here is derived from an EMBL/GenBank/DDBJ whole genome shotgun (WGS) entry which is preliminary data.</text>
</comment>
<dbReference type="InterPro" id="IPR008880">
    <property type="entry name" value="Trigger_fac_C"/>
</dbReference>
<dbReference type="Pfam" id="PF00254">
    <property type="entry name" value="FKBP_C"/>
    <property type="match status" value="1"/>
</dbReference>
<sequence>MKASWEKIEKNQGVLEVEVDAEQVAEALDKAFKKVVRQINVPGFRKGKVPRAIFEARFGVESLYRDAIDIILPESYMNAVKETGIEPVDQPEIDIQEFEKAKPFRFKATVLVKPEVQLGEYKGIEVTLPDGTVTEEDLEAELKRLQERHAELVVLEEGTIENGDMAVIDFEGFVDGVAFEGGKSSNYALEVGSGTFIPGFEEQLIGMAKGEEKDITVTFPESYHSEELAGKEAVFKVKCNDIKRKNLPELDDEFAKDVSEFDTLEEFKADLTNQLREAKEKENEKRLEDEVISKASEAAEVEIPEVMVRNEIDRMLQDFSNRLRMQGMTLEMYSQFTGQSEQHLRDQMKEDAAKRVRSSLVIEAIAKAENVDASEEEINEELEKLSKMYRKSAEELRAIFEANGNMEDLKQDVISRKTVKLLVELSNKTTQVA</sequence>
<dbReference type="Pfam" id="PF05698">
    <property type="entry name" value="Trigger_C"/>
    <property type="match status" value="1"/>
</dbReference>
<dbReference type="EC" id="5.2.1.8" evidence="3 12"/>
<comment type="similarity">
    <text evidence="2 12 14">Belongs to the FKBP-type PPIase family. Tig subfamily.</text>
</comment>
<dbReference type="Gene3D" id="1.10.3120.10">
    <property type="entry name" value="Trigger factor, C-terminal domain"/>
    <property type="match status" value="1"/>
</dbReference>
<keyword evidence="8 12" id="KW-0413">Isomerase</keyword>
<dbReference type="Pfam" id="PF05697">
    <property type="entry name" value="Trigger_N"/>
    <property type="match status" value="1"/>
</dbReference>
<feature type="domain" description="PPIase FKBP-type" evidence="16">
    <location>
        <begin position="163"/>
        <end position="223"/>
    </location>
</feature>
<keyword evidence="18" id="KW-1185">Reference proteome</keyword>
<evidence type="ECO:0000256" key="13">
    <source>
        <dbReference type="PROSITE-ProRule" id="PRU00277"/>
    </source>
</evidence>
<dbReference type="Gene3D" id="3.10.50.40">
    <property type="match status" value="1"/>
</dbReference>
<dbReference type="InterPro" id="IPR008881">
    <property type="entry name" value="Trigger_fac_ribosome-bd_bac"/>
</dbReference>
<evidence type="ECO:0000256" key="4">
    <source>
        <dbReference type="ARBA" id="ARBA00016902"/>
    </source>
</evidence>
<dbReference type="PANTHER" id="PTHR30560:SF3">
    <property type="entry name" value="TRIGGER FACTOR-LIKE PROTEIN TIG, CHLOROPLASTIC"/>
    <property type="match status" value="1"/>
</dbReference>
<comment type="catalytic activity">
    <reaction evidence="1 12 13">
        <text>[protein]-peptidylproline (omega=180) = [protein]-peptidylproline (omega=0)</text>
        <dbReference type="Rhea" id="RHEA:16237"/>
        <dbReference type="Rhea" id="RHEA-COMP:10747"/>
        <dbReference type="Rhea" id="RHEA-COMP:10748"/>
        <dbReference type="ChEBI" id="CHEBI:83833"/>
        <dbReference type="ChEBI" id="CHEBI:83834"/>
        <dbReference type="EC" id="5.2.1.8"/>
    </reaction>
</comment>
<comment type="function">
    <text evidence="10 12">Involved in protein export. Acts as a chaperone by maintaining the newly synthesized protein in an open conformation. Functions as a peptidyl-prolyl cis-trans isomerase.</text>
</comment>
<evidence type="ECO:0000313" key="18">
    <source>
        <dbReference type="Proteomes" id="UP001310386"/>
    </source>
</evidence>